<sequence>MTHKTTQPFTACMAELALPDGAEVPDWVHLVPTAKGDVMTVDGRGPYRIEDAEALIAASFAEDDRLQIDENHAQDLAAPSGGASPARGWISAMEVRADGIWGKVEWNSAGRSLVADRAYRAMSPVILHDKAKKIVRILRASLVNRPNFRGLATLNQETDEMFDLKKLAKALNLAEDATEDQIFAAVEKLTGAETAIQSSIAEIGTALGVEGSDAKAIVAAAKIAKAGNADVTALQSELATVKGELDTLKKAGSRARSEAFIDGALKEGRAGVRQSNREDLIALHMEQPATVEKMIGEMPKLDSTRTTVVPPAPKDGEVALNAEQAMSAKLIGVDPEAYAKTLAAERKQETL</sequence>
<comment type="caution">
    <text evidence="1">The sequence shown here is derived from an EMBL/GenBank/DDBJ whole genome shotgun (WGS) entry which is preliminary data.</text>
</comment>
<dbReference type="InterPro" id="IPR012106">
    <property type="entry name" value="Phage_Mu_Gp1"/>
</dbReference>
<dbReference type="EMBL" id="PVEP01000005">
    <property type="protein sequence ID" value="PQV56401.1"/>
    <property type="molecule type" value="Genomic_DNA"/>
</dbReference>
<organism evidence="1 2">
    <name type="scientific">Albidovulum denitrificans</name>
    <dbReference type="NCBI Taxonomy" id="404881"/>
    <lineage>
        <taxon>Bacteria</taxon>
        <taxon>Pseudomonadati</taxon>
        <taxon>Pseudomonadota</taxon>
        <taxon>Alphaproteobacteria</taxon>
        <taxon>Rhodobacterales</taxon>
        <taxon>Paracoccaceae</taxon>
        <taxon>Albidovulum</taxon>
    </lineage>
</organism>
<dbReference type="RefSeq" id="WP_211301716.1">
    <property type="nucleotide sequence ID" value="NZ_PVEP01000005.1"/>
</dbReference>
<keyword evidence="2" id="KW-1185">Reference proteome</keyword>
<protein>
    <submittedName>
        <fullName evidence="1">Phage I-like protein</fullName>
    </submittedName>
</protein>
<name>A0A2S8S6G0_9RHOB</name>
<proteinExistence type="predicted"/>
<evidence type="ECO:0000313" key="1">
    <source>
        <dbReference type="EMBL" id="PQV56401.1"/>
    </source>
</evidence>
<dbReference type="PIRSF" id="PIRSF016624">
    <property type="entry name" value="Mu_prophg_I"/>
    <property type="match status" value="1"/>
</dbReference>
<evidence type="ECO:0000313" key="2">
    <source>
        <dbReference type="Proteomes" id="UP000238338"/>
    </source>
</evidence>
<accession>A0A2S8S6G0</accession>
<dbReference type="AlphaFoldDB" id="A0A2S8S6G0"/>
<gene>
    <name evidence="1" type="ORF">LX70_02667</name>
</gene>
<dbReference type="Pfam" id="PF10123">
    <property type="entry name" value="Mu-like_Pro"/>
    <property type="match status" value="1"/>
</dbReference>
<dbReference type="Proteomes" id="UP000238338">
    <property type="component" value="Unassembled WGS sequence"/>
</dbReference>
<reference evidence="1 2" key="1">
    <citation type="submission" date="2018-02" db="EMBL/GenBank/DDBJ databases">
        <title>Genomic Encyclopedia of Archaeal and Bacterial Type Strains, Phase II (KMG-II): from individual species to whole genera.</title>
        <authorList>
            <person name="Goeker M."/>
        </authorList>
    </citation>
    <scope>NUCLEOTIDE SEQUENCE [LARGE SCALE GENOMIC DNA]</scope>
    <source>
        <strain evidence="1 2">DSM 18921</strain>
    </source>
</reference>